<dbReference type="Gene3D" id="3.90.640.10">
    <property type="entry name" value="Actin, Chain A, domain 4"/>
    <property type="match status" value="1"/>
</dbReference>
<dbReference type="Pfam" id="PF00022">
    <property type="entry name" value="Actin"/>
    <property type="match status" value="1"/>
</dbReference>
<evidence type="ECO:0000256" key="1">
    <source>
        <dbReference type="ARBA" id="ARBA00004496"/>
    </source>
</evidence>
<dbReference type="EMBL" id="KV750446">
    <property type="protein sequence ID" value="OCL04749.1"/>
    <property type="molecule type" value="Genomic_DNA"/>
</dbReference>
<evidence type="ECO:0000256" key="6">
    <source>
        <dbReference type="ARBA" id="ARBA00063309"/>
    </source>
</evidence>
<evidence type="ECO:0000256" key="5">
    <source>
        <dbReference type="ARBA" id="ARBA00025222"/>
    </source>
</evidence>
<evidence type="ECO:0000256" key="7">
    <source>
        <dbReference type="ARBA" id="ARBA00073820"/>
    </source>
</evidence>
<organism evidence="8 9">
    <name type="scientific">Glonium stellatum</name>
    <dbReference type="NCBI Taxonomy" id="574774"/>
    <lineage>
        <taxon>Eukaryota</taxon>
        <taxon>Fungi</taxon>
        <taxon>Dikarya</taxon>
        <taxon>Ascomycota</taxon>
        <taxon>Pezizomycotina</taxon>
        <taxon>Dothideomycetes</taxon>
        <taxon>Pleosporomycetidae</taxon>
        <taxon>Gloniales</taxon>
        <taxon>Gloniaceae</taxon>
        <taxon>Glonium</taxon>
    </lineage>
</organism>
<comment type="subunit">
    <text evidence="6">Component of the SWR1 chromatin remodeling complex.</text>
</comment>
<evidence type="ECO:0000313" key="8">
    <source>
        <dbReference type="EMBL" id="OCL04749.1"/>
    </source>
</evidence>
<comment type="similarity">
    <text evidence="2">Belongs to the actin family. ARP6 subfamily.</text>
</comment>
<dbReference type="SUPFAM" id="SSF53067">
    <property type="entry name" value="Actin-like ATPase domain"/>
    <property type="match status" value="2"/>
</dbReference>
<accession>A0A8E2ETU8</accession>
<dbReference type="InterPro" id="IPR004000">
    <property type="entry name" value="Actin"/>
</dbReference>
<comment type="subcellular location">
    <subcellularLocation>
        <location evidence="1">Cytoplasm</location>
    </subcellularLocation>
</comment>
<name>A0A8E2ETU8_9PEZI</name>
<keyword evidence="9" id="KW-1185">Reference proteome</keyword>
<dbReference type="OrthoDB" id="6220758at2759"/>
<dbReference type="AlphaFoldDB" id="A0A8E2ETU8"/>
<dbReference type="GO" id="GO:0005634">
    <property type="term" value="C:nucleus"/>
    <property type="evidence" value="ECO:0007669"/>
    <property type="project" value="UniProtKB-ARBA"/>
</dbReference>
<sequence>MPPKGWRKHVPDPVAAKTLVLDNGGYTIKAGLSLPNAKPQYDDCEVIPNCIARSRDKRIYIASQIEKCTDFGEMGFRRPVEKGFIVNWEAQKAIWENEFFDTGAQLLCDPKETNLILTEAPNCPAMLQRNCDEMVFEEFEFASYYRCIGPVLSAYNNIHALFNDPAPPANLLHLPPECLLIIDSSYSHTTITPLYKGQPLQSCIRRLSIGGKVLTNYLKEIASIRHYNMLDETYLLNEIKETVSFVSQSFPTDLSRTWKGGLRDRKPIDPDIAVDYVLPDYETRAHGFMRPHDPVKAKTKRLQPLQGPREDILPLGNERFAVPELLFNPTDIGMQEAGLPECVMQSLSALPTALQAGMLANVVVVGGNALIPGFMERLTSELRELAPSSFPVRIACAEDPVKYTWLGGACLASNRDLLKSVVVTKAEYNEHGSTWLGRRFLSGAGVK</sequence>
<evidence type="ECO:0000256" key="3">
    <source>
        <dbReference type="ARBA" id="ARBA00018633"/>
    </source>
</evidence>
<proteinExistence type="inferred from homology"/>
<dbReference type="GO" id="GO:0005737">
    <property type="term" value="C:cytoplasm"/>
    <property type="evidence" value="ECO:0007669"/>
    <property type="project" value="UniProtKB-SubCell"/>
</dbReference>
<protein>
    <recommendedName>
        <fullName evidence="3">Actin-like protein ARP6</fullName>
    </recommendedName>
    <alternativeName>
        <fullName evidence="7">Actin-like protein arp6</fullName>
    </alternativeName>
</protein>
<comment type="function">
    <text evidence="5">Component of the SWR1 complex which mediates the ATP-dependent exchange of histone H2A for the H2A variant HZT1 leading to transcriptional regulation of selected genes by chromatin remodeling. Involved in chromosome stability.</text>
</comment>
<keyword evidence="4" id="KW-0963">Cytoplasm</keyword>
<dbReference type="PANTHER" id="PTHR11937">
    <property type="entry name" value="ACTIN"/>
    <property type="match status" value="1"/>
</dbReference>
<dbReference type="Gene3D" id="2.30.36.70">
    <property type="entry name" value="Actin, Chain A, domain 2"/>
    <property type="match status" value="1"/>
</dbReference>
<reference evidence="8 9" key="1">
    <citation type="journal article" date="2016" name="Nat. Commun.">
        <title>Ectomycorrhizal ecology is imprinted in the genome of the dominant symbiotic fungus Cenococcum geophilum.</title>
        <authorList>
            <consortium name="DOE Joint Genome Institute"/>
            <person name="Peter M."/>
            <person name="Kohler A."/>
            <person name="Ohm R.A."/>
            <person name="Kuo A."/>
            <person name="Krutzmann J."/>
            <person name="Morin E."/>
            <person name="Arend M."/>
            <person name="Barry K.W."/>
            <person name="Binder M."/>
            <person name="Choi C."/>
            <person name="Clum A."/>
            <person name="Copeland A."/>
            <person name="Grisel N."/>
            <person name="Haridas S."/>
            <person name="Kipfer T."/>
            <person name="LaButti K."/>
            <person name="Lindquist E."/>
            <person name="Lipzen A."/>
            <person name="Maire R."/>
            <person name="Meier B."/>
            <person name="Mihaltcheva S."/>
            <person name="Molinier V."/>
            <person name="Murat C."/>
            <person name="Poggeler S."/>
            <person name="Quandt C.A."/>
            <person name="Sperisen C."/>
            <person name="Tritt A."/>
            <person name="Tisserant E."/>
            <person name="Crous P.W."/>
            <person name="Henrissat B."/>
            <person name="Nehls U."/>
            <person name="Egli S."/>
            <person name="Spatafora J.W."/>
            <person name="Grigoriev I.V."/>
            <person name="Martin F.M."/>
        </authorList>
    </citation>
    <scope>NUCLEOTIDE SEQUENCE [LARGE SCALE GENOMIC DNA]</scope>
    <source>
        <strain evidence="8 9">CBS 207.34</strain>
    </source>
</reference>
<evidence type="ECO:0000256" key="4">
    <source>
        <dbReference type="ARBA" id="ARBA00022490"/>
    </source>
</evidence>
<dbReference type="InterPro" id="IPR043129">
    <property type="entry name" value="ATPase_NBD"/>
</dbReference>
<dbReference type="FunFam" id="3.90.640.10:FF:000014">
    <property type="entry name" value="Putative actin-related protein 6"/>
    <property type="match status" value="1"/>
</dbReference>
<evidence type="ECO:0000256" key="2">
    <source>
        <dbReference type="ARBA" id="ARBA00005665"/>
    </source>
</evidence>
<gene>
    <name evidence="8" type="ORF">AOQ84DRAFT_111407</name>
</gene>
<dbReference type="Gene3D" id="3.30.420.40">
    <property type="match status" value="2"/>
</dbReference>
<evidence type="ECO:0000313" key="9">
    <source>
        <dbReference type="Proteomes" id="UP000250140"/>
    </source>
</evidence>
<dbReference type="SMART" id="SM00268">
    <property type="entry name" value="ACTIN"/>
    <property type="match status" value="1"/>
</dbReference>
<dbReference type="Proteomes" id="UP000250140">
    <property type="component" value="Unassembled WGS sequence"/>
</dbReference>
<dbReference type="CDD" id="cd10210">
    <property type="entry name" value="ASKHA_NBD_Arp6"/>
    <property type="match status" value="1"/>
</dbReference>